<comment type="function">
    <text evidence="1">Central component in molecular interactions underlying sperm crawling. Forms an extensive filament system that extends from sperm villipoda, along the leading edge of the pseudopod.</text>
</comment>
<dbReference type="OrthoDB" id="264603at2759"/>
<dbReference type="EMBL" id="JOJR01000747">
    <property type="protein sequence ID" value="RCN34732.1"/>
    <property type="molecule type" value="Genomic_DNA"/>
</dbReference>
<dbReference type="InterPro" id="IPR051774">
    <property type="entry name" value="Sperm-specific_class_P"/>
</dbReference>
<proteinExistence type="predicted"/>
<evidence type="ECO:0000313" key="5">
    <source>
        <dbReference type="Proteomes" id="UP000252519"/>
    </source>
</evidence>
<feature type="compositionally biased region" description="Low complexity" evidence="2">
    <location>
        <begin position="1"/>
        <end position="15"/>
    </location>
</feature>
<keyword evidence="5" id="KW-1185">Reference proteome</keyword>
<evidence type="ECO:0000256" key="2">
    <source>
        <dbReference type="SAM" id="MobiDB-lite"/>
    </source>
</evidence>
<feature type="domain" description="MSP" evidence="3">
    <location>
        <begin position="15"/>
        <end position="121"/>
    </location>
</feature>
<accession>A0A368FRM7</accession>
<dbReference type="InterPro" id="IPR013783">
    <property type="entry name" value="Ig-like_fold"/>
</dbReference>
<dbReference type="SUPFAM" id="SSF49354">
    <property type="entry name" value="PapD-like"/>
    <property type="match status" value="1"/>
</dbReference>
<organism evidence="4 5">
    <name type="scientific">Ancylostoma caninum</name>
    <name type="common">Dog hookworm</name>
    <dbReference type="NCBI Taxonomy" id="29170"/>
    <lineage>
        <taxon>Eukaryota</taxon>
        <taxon>Metazoa</taxon>
        <taxon>Ecdysozoa</taxon>
        <taxon>Nematoda</taxon>
        <taxon>Chromadorea</taxon>
        <taxon>Rhabditida</taxon>
        <taxon>Rhabditina</taxon>
        <taxon>Rhabditomorpha</taxon>
        <taxon>Strongyloidea</taxon>
        <taxon>Ancylostomatidae</taxon>
        <taxon>Ancylostomatinae</taxon>
        <taxon>Ancylostoma</taxon>
    </lineage>
</organism>
<evidence type="ECO:0000313" key="4">
    <source>
        <dbReference type="EMBL" id="RCN34732.1"/>
    </source>
</evidence>
<reference evidence="4 5" key="1">
    <citation type="submission" date="2014-10" db="EMBL/GenBank/DDBJ databases">
        <title>Draft genome of the hookworm Ancylostoma caninum.</title>
        <authorList>
            <person name="Mitreva M."/>
        </authorList>
    </citation>
    <scope>NUCLEOTIDE SEQUENCE [LARGE SCALE GENOMIC DNA]</scope>
    <source>
        <strain evidence="4 5">Baltimore</strain>
    </source>
</reference>
<dbReference type="STRING" id="29170.A0A368FRM7"/>
<feature type="region of interest" description="Disordered" evidence="2">
    <location>
        <begin position="1"/>
        <end position="44"/>
    </location>
</feature>
<dbReference type="Pfam" id="PF00635">
    <property type="entry name" value="Motile_Sperm"/>
    <property type="match status" value="1"/>
</dbReference>
<keyword evidence="1" id="KW-0963">Cytoplasm</keyword>
<keyword evidence="1" id="KW-0206">Cytoskeleton</keyword>
<dbReference type="PROSITE" id="PS50202">
    <property type="entry name" value="MSP"/>
    <property type="match status" value="1"/>
</dbReference>
<name>A0A368FRM7_ANCCA</name>
<dbReference type="PANTHER" id="PTHR22947:SF7">
    <property type="entry name" value="MSP DOMAIN-CONTAINING PROTEIN-RELATED"/>
    <property type="match status" value="1"/>
</dbReference>
<dbReference type="InterPro" id="IPR000535">
    <property type="entry name" value="MSP_dom"/>
</dbReference>
<dbReference type="PANTHER" id="PTHR22947">
    <property type="entry name" value="MAJOR SPERM PROTEIN"/>
    <property type="match status" value="1"/>
</dbReference>
<comment type="caution">
    <text evidence="4">The sequence shown here is derived from an EMBL/GenBank/DDBJ whole genome shotgun (WGS) entry which is preliminary data.</text>
</comment>
<dbReference type="InterPro" id="IPR008962">
    <property type="entry name" value="PapD-like_sf"/>
</dbReference>
<sequence length="121" mass="12488">MAEEAGQQAAPAPQGLSADPAQAQVPAAGDKSTHTLQNPGDQKMIFKVKSSNNNEYRVNPVFGFVDEAGNTPLEVNRLAGAPKEDKLVVQFAPAPADASDAQAAFASVQPTGNVTINLSAT</sequence>
<dbReference type="FunFam" id="2.60.40.10:FF:002024">
    <property type="entry name" value="Sperm-specific class P protein 19"/>
    <property type="match status" value="1"/>
</dbReference>
<evidence type="ECO:0000259" key="3">
    <source>
        <dbReference type="PROSITE" id="PS50202"/>
    </source>
</evidence>
<dbReference type="Proteomes" id="UP000252519">
    <property type="component" value="Unassembled WGS sequence"/>
</dbReference>
<evidence type="ECO:0000256" key="1">
    <source>
        <dbReference type="RuleBase" id="RU003425"/>
    </source>
</evidence>
<gene>
    <name evidence="4" type="ORF">ANCCAN_19422</name>
</gene>
<dbReference type="AlphaFoldDB" id="A0A368FRM7"/>
<dbReference type="Gene3D" id="2.60.40.10">
    <property type="entry name" value="Immunoglobulins"/>
    <property type="match status" value="1"/>
</dbReference>
<protein>
    <recommendedName>
        <fullName evidence="1">Major sperm protein</fullName>
    </recommendedName>
</protein>